<dbReference type="Pfam" id="PF13088">
    <property type="entry name" value="BNR_2"/>
    <property type="match status" value="1"/>
</dbReference>
<name>A0A1E5NBW7_9SPIR</name>
<dbReference type="AlphaFoldDB" id="A0A1E5NBW7"/>
<evidence type="ECO:0000259" key="1">
    <source>
        <dbReference type="Pfam" id="PF13088"/>
    </source>
</evidence>
<dbReference type="SUPFAM" id="SSF50939">
    <property type="entry name" value="Sialidases"/>
    <property type="match status" value="1"/>
</dbReference>
<comment type="caution">
    <text evidence="2">The sequence shown here is derived from an EMBL/GenBank/DDBJ whole genome shotgun (WGS) entry which is preliminary data.</text>
</comment>
<dbReference type="Gene3D" id="2.120.10.10">
    <property type="match status" value="1"/>
</dbReference>
<feature type="domain" description="Sialidase" evidence="1">
    <location>
        <begin position="132"/>
        <end position="294"/>
    </location>
</feature>
<sequence>MKINILDEAIIFEDKNLYPAFPSIIKLDNNNKYLVSFRLAPKIKKHYSHLHSLSKSMLAVINKNRVEKIFEFAQDDEAAKQDAQLFRIDDKTIMAYYFRYTFHPINEKDLFKDYTFIEYDGTIALLDGIGVCISYDNGKTFSNPHIIKINNDNGIMKNFAIRGSMCKLNNNEILAPIYAYKKNINKNNSKYQCYIISSKDLINWKLKSFLAETDYKKINGKKSKIEYVEPSIFNDKNNVIAFIRTHVNNEYALTSISYSKDKGKTFSSPIFTNIKGYPLNPLFLSNGKVLLTYGYRLKPYGIRAILLDNADNIFDIEKINYKALNEEIIIDSSMKSTDCGYPWCVEDNGIVSCVYYGYKDKNKVRKIYMKRFTFN</sequence>
<evidence type="ECO:0000313" key="3">
    <source>
        <dbReference type="Proteomes" id="UP000095247"/>
    </source>
</evidence>
<proteinExistence type="predicted"/>
<gene>
    <name evidence="2" type="ORF">BFL38_02120</name>
</gene>
<dbReference type="InterPro" id="IPR011040">
    <property type="entry name" value="Sialidase"/>
</dbReference>
<dbReference type="RefSeq" id="WP_069726882.1">
    <property type="nucleotide sequence ID" value="NZ_MDCO01000012.1"/>
</dbReference>
<dbReference type="CDD" id="cd15482">
    <property type="entry name" value="Sialidase_non-viral"/>
    <property type="match status" value="1"/>
</dbReference>
<dbReference type="Proteomes" id="UP000095247">
    <property type="component" value="Unassembled WGS sequence"/>
</dbReference>
<dbReference type="InterPro" id="IPR036278">
    <property type="entry name" value="Sialidase_sf"/>
</dbReference>
<protein>
    <submittedName>
        <fullName evidence="2">Sialidase</fullName>
    </submittedName>
</protein>
<reference evidence="2 3" key="1">
    <citation type="submission" date="2016-08" db="EMBL/GenBank/DDBJ databases">
        <title>Characterization and recognition of Brachyspira hampsonii sp. nov., a novel intestinal spirochete that is pathogenic to pigs.</title>
        <authorList>
            <person name="Mirajkar N."/>
            <person name="La T."/>
            <person name="Phillips N."/>
            <person name="Hampson D."/>
            <person name="Gebhart C."/>
        </authorList>
    </citation>
    <scope>NUCLEOTIDE SEQUENCE [LARGE SCALE GENOMIC DNA]</scope>
    <source>
        <strain evidence="2 3">P280/1</strain>
    </source>
</reference>
<evidence type="ECO:0000313" key="2">
    <source>
        <dbReference type="EMBL" id="OEJ13567.1"/>
    </source>
</evidence>
<accession>A0A1E5NBW7</accession>
<dbReference type="EMBL" id="MDCO01000012">
    <property type="protein sequence ID" value="OEJ13567.1"/>
    <property type="molecule type" value="Genomic_DNA"/>
</dbReference>
<organism evidence="2 3">
    <name type="scientific">Brachyspira hampsonii</name>
    <dbReference type="NCBI Taxonomy" id="1287055"/>
    <lineage>
        <taxon>Bacteria</taxon>
        <taxon>Pseudomonadati</taxon>
        <taxon>Spirochaetota</taxon>
        <taxon>Spirochaetia</taxon>
        <taxon>Brachyspirales</taxon>
        <taxon>Brachyspiraceae</taxon>
        <taxon>Brachyspira</taxon>
    </lineage>
</organism>